<evidence type="ECO:0000256" key="9">
    <source>
        <dbReference type="RuleBase" id="RU365094"/>
    </source>
</evidence>
<comment type="subcellular location">
    <subcellularLocation>
        <location evidence="9">Cell membrane</location>
        <topology evidence="9">Peripheral membrane protein</topology>
        <orientation evidence="9">Cytoplasmic side</orientation>
    </subcellularLocation>
</comment>
<evidence type="ECO:0000256" key="2">
    <source>
        <dbReference type="ARBA" id="ARBA00020019"/>
    </source>
</evidence>
<keyword evidence="4 9" id="KW-0132">Cell division</keyword>
<dbReference type="InterPro" id="IPR015854">
    <property type="entry name" value="ABC_transpr_LolD-like"/>
</dbReference>
<dbReference type="GO" id="GO:0016887">
    <property type="term" value="F:ATP hydrolysis activity"/>
    <property type="evidence" value="ECO:0007669"/>
    <property type="project" value="InterPro"/>
</dbReference>
<dbReference type="AlphaFoldDB" id="A0A0S7WTW9"/>
<keyword evidence="8 9" id="KW-0131">Cell cycle</keyword>
<name>A0A0S7WTW9_UNCT6</name>
<dbReference type="PROSITE" id="PS00211">
    <property type="entry name" value="ABC_TRANSPORTER_1"/>
    <property type="match status" value="1"/>
</dbReference>
<dbReference type="EMBL" id="LIZS01000015">
    <property type="protein sequence ID" value="KPJ53646.1"/>
    <property type="molecule type" value="Genomic_DNA"/>
</dbReference>
<keyword evidence="7 9" id="KW-0472">Membrane</keyword>
<dbReference type="STRING" id="1703770.AMJ39_03845"/>
<dbReference type="GO" id="GO:0005886">
    <property type="term" value="C:plasma membrane"/>
    <property type="evidence" value="ECO:0007669"/>
    <property type="project" value="UniProtKB-SubCell"/>
</dbReference>
<gene>
    <name evidence="9" type="primary">ftsE</name>
    <name evidence="11" type="ORF">AMJ39_03845</name>
</gene>
<comment type="function">
    <text evidence="9">Part of the ABC transporter FtsEX involved in cellular division.</text>
</comment>
<dbReference type="Gene3D" id="3.40.50.300">
    <property type="entry name" value="P-loop containing nucleotide triphosphate hydrolases"/>
    <property type="match status" value="1"/>
</dbReference>
<dbReference type="GO" id="GO:0051301">
    <property type="term" value="P:cell division"/>
    <property type="evidence" value="ECO:0007669"/>
    <property type="project" value="UniProtKB-UniRule"/>
</dbReference>
<evidence type="ECO:0000256" key="8">
    <source>
        <dbReference type="ARBA" id="ARBA00023306"/>
    </source>
</evidence>
<evidence type="ECO:0000256" key="6">
    <source>
        <dbReference type="ARBA" id="ARBA00022840"/>
    </source>
</evidence>
<proteinExistence type="inferred from homology"/>
<evidence type="ECO:0000256" key="7">
    <source>
        <dbReference type="ARBA" id="ARBA00023136"/>
    </source>
</evidence>
<evidence type="ECO:0000313" key="11">
    <source>
        <dbReference type="EMBL" id="KPJ53646.1"/>
    </source>
</evidence>
<dbReference type="InterPro" id="IPR003593">
    <property type="entry name" value="AAA+_ATPase"/>
</dbReference>
<dbReference type="PROSITE" id="PS50893">
    <property type="entry name" value="ABC_TRANSPORTER_2"/>
    <property type="match status" value="1"/>
</dbReference>
<dbReference type="FunFam" id="3.40.50.300:FF:000056">
    <property type="entry name" value="Cell division ATP-binding protein FtsE"/>
    <property type="match status" value="1"/>
</dbReference>
<evidence type="ECO:0000256" key="3">
    <source>
        <dbReference type="ARBA" id="ARBA00022475"/>
    </source>
</evidence>
<dbReference type="PANTHER" id="PTHR24220">
    <property type="entry name" value="IMPORT ATP-BINDING PROTEIN"/>
    <property type="match status" value="1"/>
</dbReference>
<evidence type="ECO:0000256" key="4">
    <source>
        <dbReference type="ARBA" id="ARBA00022618"/>
    </source>
</evidence>
<dbReference type="GO" id="GO:0005524">
    <property type="term" value="F:ATP binding"/>
    <property type="evidence" value="ECO:0007669"/>
    <property type="project" value="UniProtKB-UniRule"/>
</dbReference>
<evidence type="ECO:0000313" key="12">
    <source>
        <dbReference type="Proteomes" id="UP000052008"/>
    </source>
</evidence>
<dbReference type="NCBIfam" id="TIGR02673">
    <property type="entry name" value="FtsE"/>
    <property type="match status" value="1"/>
</dbReference>
<dbReference type="InterPro" id="IPR017871">
    <property type="entry name" value="ABC_transporter-like_CS"/>
</dbReference>
<evidence type="ECO:0000256" key="5">
    <source>
        <dbReference type="ARBA" id="ARBA00022741"/>
    </source>
</evidence>
<comment type="similarity">
    <text evidence="1 9">Belongs to the ABC transporter superfamily.</text>
</comment>
<dbReference type="SUPFAM" id="SSF52540">
    <property type="entry name" value="P-loop containing nucleoside triphosphate hydrolases"/>
    <property type="match status" value="1"/>
</dbReference>
<dbReference type="Pfam" id="PF00005">
    <property type="entry name" value="ABC_tran"/>
    <property type="match status" value="1"/>
</dbReference>
<dbReference type="PATRIC" id="fig|1703770.3.peg.1590"/>
<keyword evidence="6 9" id="KW-0067">ATP-binding</keyword>
<evidence type="ECO:0000259" key="10">
    <source>
        <dbReference type="PROSITE" id="PS50893"/>
    </source>
</evidence>
<accession>A0A0S7WTW9</accession>
<organism evidence="11 12">
    <name type="scientific">candidate division TA06 bacterium DG_24</name>
    <dbReference type="NCBI Taxonomy" id="1703770"/>
    <lineage>
        <taxon>Bacteria</taxon>
        <taxon>Bacteria division TA06</taxon>
    </lineage>
</organism>
<comment type="caution">
    <text evidence="11">The sequence shown here is derived from an EMBL/GenBank/DDBJ whole genome shotgun (WGS) entry which is preliminary data.</text>
</comment>
<feature type="domain" description="ABC transporter" evidence="10">
    <location>
        <begin position="2"/>
        <end position="225"/>
    </location>
</feature>
<dbReference type="InterPro" id="IPR003439">
    <property type="entry name" value="ABC_transporter-like_ATP-bd"/>
</dbReference>
<evidence type="ECO:0000256" key="1">
    <source>
        <dbReference type="ARBA" id="ARBA00005417"/>
    </source>
</evidence>
<dbReference type="GO" id="GO:0022857">
    <property type="term" value="F:transmembrane transporter activity"/>
    <property type="evidence" value="ECO:0007669"/>
    <property type="project" value="TreeGrafter"/>
</dbReference>
<dbReference type="InterPro" id="IPR027417">
    <property type="entry name" value="P-loop_NTPase"/>
</dbReference>
<dbReference type="InterPro" id="IPR005286">
    <property type="entry name" value="Cell_div_FtsE"/>
</dbReference>
<dbReference type="PANTHER" id="PTHR24220:SF470">
    <property type="entry name" value="CELL DIVISION ATP-BINDING PROTEIN FTSE"/>
    <property type="match status" value="1"/>
</dbReference>
<sequence>MIELNHVHKVYRGDWVALNDVSFAIGKGEFAFIVGPSGAGKSTLLRLLYIEERPTNGTVVVVGFDTARIKREEIPLLRRKLGVVFQDVKLLPDRNAYENVAFALEVTGVRRSEVRSRALDALGAVGMRHKWDALPYQLSAGEQQKVALARAIAREPVVLLADEPTGNIDEDGAREIVGLLADINARGTAVVMATHDFSIVEKTSSRVIYLDSGEIRGEERSVGGIGHR</sequence>
<protein>
    <recommendedName>
        <fullName evidence="2 9">Cell division ATP-binding protein FtsE</fullName>
    </recommendedName>
</protein>
<keyword evidence="3 9" id="KW-1003">Cell membrane</keyword>
<keyword evidence="5 9" id="KW-0547">Nucleotide-binding</keyword>
<reference evidence="11 12" key="1">
    <citation type="journal article" date="2015" name="Microbiome">
        <title>Genomic resolution of linkages in carbon, nitrogen, and sulfur cycling among widespread estuary sediment bacteria.</title>
        <authorList>
            <person name="Baker B.J."/>
            <person name="Lazar C.S."/>
            <person name="Teske A.P."/>
            <person name="Dick G.J."/>
        </authorList>
    </citation>
    <scope>NUCLEOTIDE SEQUENCE [LARGE SCALE GENOMIC DNA]</scope>
    <source>
        <strain evidence="11">DG_24</strain>
    </source>
</reference>
<dbReference type="Proteomes" id="UP000052008">
    <property type="component" value="Unassembled WGS sequence"/>
</dbReference>
<comment type="subunit">
    <text evidence="9">Homodimer. Forms a membrane-associated complex with FtsX.</text>
</comment>
<dbReference type="SMART" id="SM00382">
    <property type="entry name" value="AAA"/>
    <property type="match status" value="1"/>
</dbReference>